<comment type="caution">
    <text evidence="1">The sequence shown here is derived from an EMBL/GenBank/DDBJ whole genome shotgun (WGS) entry which is preliminary data.</text>
</comment>
<name>A0ABD0PNK1_CIRMR</name>
<proteinExistence type="predicted"/>
<organism evidence="1 2">
    <name type="scientific">Cirrhinus mrigala</name>
    <name type="common">Mrigala</name>
    <dbReference type="NCBI Taxonomy" id="683832"/>
    <lineage>
        <taxon>Eukaryota</taxon>
        <taxon>Metazoa</taxon>
        <taxon>Chordata</taxon>
        <taxon>Craniata</taxon>
        <taxon>Vertebrata</taxon>
        <taxon>Euteleostomi</taxon>
        <taxon>Actinopterygii</taxon>
        <taxon>Neopterygii</taxon>
        <taxon>Teleostei</taxon>
        <taxon>Ostariophysi</taxon>
        <taxon>Cypriniformes</taxon>
        <taxon>Cyprinidae</taxon>
        <taxon>Labeoninae</taxon>
        <taxon>Labeonini</taxon>
        <taxon>Cirrhinus</taxon>
    </lineage>
</organism>
<evidence type="ECO:0000313" key="2">
    <source>
        <dbReference type="Proteomes" id="UP001529510"/>
    </source>
</evidence>
<dbReference type="AlphaFoldDB" id="A0ABD0PNK1"/>
<accession>A0ABD0PNK1</accession>
<feature type="non-terminal residue" evidence="1">
    <location>
        <position position="78"/>
    </location>
</feature>
<gene>
    <name evidence="1" type="ORF">M9458_027722</name>
</gene>
<keyword evidence="2" id="KW-1185">Reference proteome</keyword>
<reference evidence="1 2" key="1">
    <citation type="submission" date="2024-05" db="EMBL/GenBank/DDBJ databases">
        <title>Genome sequencing and assembly of Indian major carp, Cirrhinus mrigala (Hamilton, 1822).</title>
        <authorList>
            <person name="Mohindra V."/>
            <person name="Chowdhury L.M."/>
            <person name="Lal K."/>
            <person name="Jena J.K."/>
        </authorList>
    </citation>
    <scope>NUCLEOTIDE SEQUENCE [LARGE SCALE GENOMIC DNA]</scope>
    <source>
        <strain evidence="1">CM1030</strain>
        <tissue evidence="1">Blood</tissue>
    </source>
</reference>
<sequence length="78" mass="8913">MSLCLLQSSLAELKVHAAASCPEAARLLPQTEAVQERLQRLGKAAARELRSAQSFIRQRQQQELQEQRSIRDAFREYC</sequence>
<dbReference type="Proteomes" id="UP001529510">
    <property type="component" value="Unassembled WGS sequence"/>
</dbReference>
<dbReference type="EMBL" id="JAMKFB020000014">
    <property type="protein sequence ID" value="KAL0175392.1"/>
    <property type="molecule type" value="Genomic_DNA"/>
</dbReference>
<evidence type="ECO:0000313" key="1">
    <source>
        <dbReference type="EMBL" id="KAL0175392.1"/>
    </source>
</evidence>
<protein>
    <submittedName>
        <fullName evidence="1">Uncharacterized protein</fullName>
    </submittedName>
</protein>